<feature type="region of interest" description="Disordered" evidence="1">
    <location>
        <begin position="1"/>
        <end position="30"/>
    </location>
</feature>
<evidence type="ECO:0000256" key="1">
    <source>
        <dbReference type="SAM" id="MobiDB-lite"/>
    </source>
</evidence>
<proteinExistence type="predicted"/>
<evidence type="ECO:0000313" key="2">
    <source>
        <dbReference type="EMBL" id="GJT77992.1"/>
    </source>
</evidence>
<reference evidence="2" key="2">
    <citation type="submission" date="2022-01" db="EMBL/GenBank/DDBJ databases">
        <authorList>
            <person name="Yamashiro T."/>
            <person name="Shiraishi A."/>
            <person name="Satake H."/>
            <person name="Nakayama K."/>
        </authorList>
    </citation>
    <scope>NUCLEOTIDE SEQUENCE</scope>
</reference>
<feature type="compositionally biased region" description="Polar residues" evidence="1">
    <location>
        <begin position="1"/>
        <end position="13"/>
    </location>
</feature>
<dbReference type="Proteomes" id="UP001151760">
    <property type="component" value="Unassembled WGS sequence"/>
</dbReference>
<organism evidence="2 3">
    <name type="scientific">Tanacetum coccineum</name>
    <dbReference type="NCBI Taxonomy" id="301880"/>
    <lineage>
        <taxon>Eukaryota</taxon>
        <taxon>Viridiplantae</taxon>
        <taxon>Streptophyta</taxon>
        <taxon>Embryophyta</taxon>
        <taxon>Tracheophyta</taxon>
        <taxon>Spermatophyta</taxon>
        <taxon>Magnoliopsida</taxon>
        <taxon>eudicotyledons</taxon>
        <taxon>Gunneridae</taxon>
        <taxon>Pentapetalae</taxon>
        <taxon>asterids</taxon>
        <taxon>campanulids</taxon>
        <taxon>Asterales</taxon>
        <taxon>Asteraceae</taxon>
        <taxon>Asteroideae</taxon>
        <taxon>Anthemideae</taxon>
        <taxon>Anthemidinae</taxon>
        <taxon>Tanacetum</taxon>
    </lineage>
</organism>
<comment type="caution">
    <text evidence="2">The sequence shown here is derived from an EMBL/GenBank/DDBJ whole genome shotgun (WGS) entry which is preliminary data.</text>
</comment>
<gene>
    <name evidence="2" type="ORF">Tco_1044717</name>
</gene>
<sequence length="205" mass="22726">MAESSSHNPSSPKITPKEEPVTLDKPESPNPFLPADQIEFTFEEIAFTTNNEVALLYPSHPNSEYFREVSDFISKCCLKEAFIRAPTQYKEYLSEFWYTAKTLDDSKIQVTVGDWGKRNSKKELSSSYVEATNGFFHLHSESASGHDASADSTAKADPGLSAPNDSISAQHDQSKSARNGLKTTHADSDESEEEEEVAKDKDTHA</sequence>
<dbReference type="EMBL" id="BQNB010018763">
    <property type="protein sequence ID" value="GJT77992.1"/>
    <property type="molecule type" value="Genomic_DNA"/>
</dbReference>
<name>A0ABQ5GSX2_9ASTR</name>
<reference evidence="2" key="1">
    <citation type="journal article" date="2022" name="Int. J. Mol. Sci.">
        <title>Draft Genome of Tanacetum Coccineum: Genomic Comparison of Closely Related Tanacetum-Family Plants.</title>
        <authorList>
            <person name="Yamashiro T."/>
            <person name="Shiraishi A."/>
            <person name="Nakayama K."/>
            <person name="Satake H."/>
        </authorList>
    </citation>
    <scope>NUCLEOTIDE SEQUENCE</scope>
</reference>
<feature type="compositionally biased region" description="Basic and acidic residues" evidence="1">
    <location>
        <begin position="15"/>
        <end position="27"/>
    </location>
</feature>
<evidence type="ECO:0000313" key="3">
    <source>
        <dbReference type="Proteomes" id="UP001151760"/>
    </source>
</evidence>
<accession>A0ABQ5GSX2</accession>
<keyword evidence="3" id="KW-1185">Reference proteome</keyword>
<protein>
    <submittedName>
        <fullName evidence="2">Uncharacterized protein</fullName>
    </submittedName>
</protein>
<feature type="region of interest" description="Disordered" evidence="1">
    <location>
        <begin position="142"/>
        <end position="205"/>
    </location>
</feature>